<accession>A0A6J6AHB5</accession>
<dbReference type="InterPro" id="IPR002994">
    <property type="entry name" value="Surf1/Shy1"/>
</dbReference>
<keyword evidence="2 5" id="KW-0812">Transmembrane</keyword>
<sequence length="249" mass="27365">MVRKLLSPRWILTHVGVAALVFLMLSLGFWQLRRLDEKKAFNEVLRTHTATPIQTLEQAVPATWNQSTSEWLRVRITGTYDATKAVTIINRSQDGSAGFDSVVPFTSTNNRTILINRGFVPLAMAVPAVPAGQLEIAGYLRASQSRSALGPIDSTAVGNTEFQRFDVPLISAYVGGTVEPMFVQLIKESPAPSSQWPAKVALPPLDNGPHLSYALQWFFFSLVALTAWVIVVRRKVVEISASTQEQTSA</sequence>
<keyword evidence="3 5" id="KW-1133">Transmembrane helix</keyword>
<dbReference type="PANTHER" id="PTHR23427">
    <property type="entry name" value="SURFEIT LOCUS PROTEIN"/>
    <property type="match status" value="1"/>
</dbReference>
<dbReference type="EMBL" id="CAFBQH010000105">
    <property type="protein sequence ID" value="CAB5055669.1"/>
    <property type="molecule type" value="Genomic_DNA"/>
</dbReference>
<comment type="subcellular location">
    <subcellularLocation>
        <location evidence="1">Membrane</location>
    </subcellularLocation>
</comment>
<dbReference type="Pfam" id="PF02104">
    <property type="entry name" value="SURF1"/>
    <property type="match status" value="1"/>
</dbReference>
<evidence type="ECO:0000256" key="1">
    <source>
        <dbReference type="ARBA" id="ARBA00004370"/>
    </source>
</evidence>
<keyword evidence="4 5" id="KW-0472">Membrane</keyword>
<reference evidence="6" key="1">
    <citation type="submission" date="2020-05" db="EMBL/GenBank/DDBJ databases">
        <authorList>
            <person name="Chiriac C."/>
            <person name="Salcher M."/>
            <person name="Ghai R."/>
            <person name="Kavagutti S V."/>
        </authorList>
    </citation>
    <scope>NUCLEOTIDE SEQUENCE</scope>
</reference>
<evidence type="ECO:0000256" key="2">
    <source>
        <dbReference type="ARBA" id="ARBA00022692"/>
    </source>
</evidence>
<evidence type="ECO:0000256" key="4">
    <source>
        <dbReference type="ARBA" id="ARBA00023136"/>
    </source>
</evidence>
<name>A0A6J6AHB5_9ZZZZ</name>
<dbReference type="EMBL" id="CAEZXA010000065">
    <property type="protein sequence ID" value="CAB4676265.1"/>
    <property type="molecule type" value="Genomic_DNA"/>
</dbReference>
<dbReference type="AlphaFoldDB" id="A0A6J6AHB5"/>
<dbReference type="PROSITE" id="PS50895">
    <property type="entry name" value="SURF1"/>
    <property type="match status" value="1"/>
</dbReference>
<evidence type="ECO:0000313" key="8">
    <source>
        <dbReference type="EMBL" id="CAB4757123.1"/>
    </source>
</evidence>
<gene>
    <name evidence="7" type="ORF">UFOPK2334_00854</name>
    <name evidence="8" type="ORF">UFOPK2870_00404</name>
    <name evidence="6" type="ORF">UFOPK4179_01071</name>
    <name evidence="9" type="ORF">UFOPK4293_01399</name>
</gene>
<dbReference type="EMBL" id="CAETWZ010000116">
    <property type="protein sequence ID" value="CAB4368273.1"/>
    <property type="molecule type" value="Genomic_DNA"/>
</dbReference>
<evidence type="ECO:0000313" key="9">
    <source>
        <dbReference type="EMBL" id="CAB5055669.1"/>
    </source>
</evidence>
<dbReference type="InterPro" id="IPR045214">
    <property type="entry name" value="Surf1/Surf4"/>
</dbReference>
<organism evidence="6">
    <name type="scientific">freshwater metagenome</name>
    <dbReference type="NCBI Taxonomy" id="449393"/>
    <lineage>
        <taxon>unclassified sequences</taxon>
        <taxon>metagenomes</taxon>
        <taxon>ecological metagenomes</taxon>
    </lineage>
</organism>
<evidence type="ECO:0000313" key="7">
    <source>
        <dbReference type="EMBL" id="CAB4676265.1"/>
    </source>
</evidence>
<protein>
    <submittedName>
        <fullName evidence="6">Unannotated protein</fullName>
    </submittedName>
</protein>
<evidence type="ECO:0000256" key="3">
    <source>
        <dbReference type="ARBA" id="ARBA00022989"/>
    </source>
</evidence>
<dbReference type="PANTHER" id="PTHR23427:SF2">
    <property type="entry name" value="SURFEIT LOCUS PROTEIN 1"/>
    <property type="match status" value="1"/>
</dbReference>
<evidence type="ECO:0000256" key="5">
    <source>
        <dbReference type="SAM" id="Phobius"/>
    </source>
</evidence>
<dbReference type="EMBL" id="CAEZZL010000018">
    <property type="protein sequence ID" value="CAB4757123.1"/>
    <property type="molecule type" value="Genomic_DNA"/>
</dbReference>
<feature type="transmembrane region" description="Helical" evidence="5">
    <location>
        <begin position="12"/>
        <end position="32"/>
    </location>
</feature>
<dbReference type="GO" id="GO:0016020">
    <property type="term" value="C:membrane"/>
    <property type="evidence" value="ECO:0007669"/>
    <property type="project" value="UniProtKB-SubCell"/>
</dbReference>
<feature type="transmembrane region" description="Helical" evidence="5">
    <location>
        <begin position="213"/>
        <end position="232"/>
    </location>
</feature>
<evidence type="ECO:0000313" key="6">
    <source>
        <dbReference type="EMBL" id="CAB4368273.1"/>
    </source>
</evidence>
<dbReference type="CDD" id="cd06662">
    <property type="entry name" value="SURF1"/>
    <property type="match status" value="1"/>
</dbReference>
<proteinExistence type="predicted"/>